<evidence type="ECO:0000256" key="2">
    <source>
        <dbReference type="PROSITE-ProRule" id="PRU00708"/>
    </source>
</evidence>
<dbReference type="GO" id="GO:0099402">
    <property type="term" value="P:plant organ development"/>
    <property type="evidence" value="ECO:0007669"/>
    <property type="project" value="UniProtKB-ARBA"/>
</dbReference>
<dbReference type="Pfam" id="PF20431">
    <property type="entry name" value="E_motif"/>
    <property type="match status" value="1"/>
</dbReference>
<evidence type="ECO:0000256" key="1">
    <source>
        <dbReference type="ARBA" id="ARBA00022737"/>
    </source>
</evidence>
<dbReference type="GO" id="GO:0003723">
    <property type="term" value="F:RNA binding"/>
    <property type="evidence" value="ECO:0007669"/>
    <property type="project" value="InterPro"/>
</dbReference>
<dbReference type="FunFam" id="1.25.40.10:FF:000381">
    <property type="entry name" value="Pentatricopeptide repeat-containing protein"/>
    <property type="match status" value="2"/>
</dbReference>
<dbReference type="FunFam" id="1.25.40.10:FF:000158">
    <property type="entry name" value="pentatricopeptide repeat-containing protein At2g33680"/>
    <property type="match status" value="1"/>
</dbReference>
<evidence type="ECO:0000313" key="3">
    <source>
        <dbReference type="EMBL" id="KAK4789550.1"/>
    </source>
</evidence>
<dbReference type="FunFam" id="1.25.40.10:FF:000344">
    <property type="entry name" value="Pentatricopeptide repeat-containing protein"/>
    <property type="match status" value="1"/>
</dbReference>
<feature type="repeat" description="PPR" evidence="2">
    <location>
        <begin position="5"/>
        <end position="39"/>
    </location>
</feature>
<dbReference type="InterPro" id="IPR046960">
    <property type="entry name" value="PPR_At4g14850-like_plant"/>
</dbReference>
<protein>
    <recommendedName>
        <fullName evidence="5">Pentatricopeptide repeat-containing protein</fullName>
    </recommendedName>
</protein>
<dbReference type="Pfam" id="PF01535">
    <property type="entry name" value="PPR"/>
    <property type="match status" value="5"/>
</dbReference>
<comment type="caution">
    <text evidence="3">The sequence shown here is derived from an EMBL/GenBank/DDBJ whole genome shotgun (WGS) entry which is preliminary data.</text>
</comment>
<reference evidence="3 4" key="1">
    <citation type="journal article" date="2023" name="Hortic Res">
        <title>Pangenome of water caltrop reveals structural variations and asymmetric subgenome divergence after allopolyploidization.</title>
        <authorList>
            <person name="Zhang X."/>
            <person name="Chen Y."/>
            <person name="Wang L."/>
            <person name="Yuan Y."/>
            <person name="Fang M."/>
            <person name="Shi L."/>
            <person name="Lu R."/>
            <person name="Comes H.P."/>
            <person name="Ma Y."/>
            <person name="Chen Y."/>
            <person name="Huang G."/>
            <person name="Zhou Y."/>
            <person name="Zheng Z."/>
            <person name="Qiu Y."/>
        </authorList>
    </citation>
    <scope>NUCLEOTIDE SEQUENCE [LARGE SCALE GENOMIC DNA]</scope>
    <source>
        <strain evidence="3">F231</strain>
    </source>
</reference>
<dbReference type="PANTHER" id="PTHR47926:SF347">
    <property type="entry name" value="PENTATRICOPEPTIDE REPEAT-CONTAINING PROTEIN"/>
    <property type="match status" value="1"/>
</dbReference>
<dbReference type="InterPro" id="IPR046848">
    <property type="entry name" value="E_motif"/>
</dbReference>
<keyword evidence="4" id="KW-1185">Reference proteome</keyword>
<dbReference type="InterPro" id="IPR011990">
    <property type="entry name" value="TPR-like_helical_dom_sf"/>
</dbReference>
<name>A0AAN7M4D6_TRANT</name>
<accession>A0AAN7M4D6</accession>
<feature type="repeat" description="PPR" evidence="2">
    <location>
        <begin position="309"/>
        <end position="343"/>
    </location>
</feature>
<sequence length="619" mass="68950">MCLNDSVSWVSMISRLSKYGGETEAALLFCQMHKSGYLPTPYIFSSILSSCAKAQLFNIGEQVHGFACKSGFSSQNFVCNSLITLYCRAGDWVSAERIFIAMEIRDRVSYNSLISGIAQRGSSDKALDLFQRMLRVDFLKPDSVTVASLLGVFSLTGDSIGGKQLHSFVVKAGFLSETVIEGSLLDFYVKCSDMHTAHEFFARTDSENVVLWNIMLVACGQSDDLNASVDLLKKMNLKGIIPNQYTYPSVLKTCTSMGALEEGEQIHAHLTKTGFQWNLYVCGILIDMYAKLGEFKIALGILSQLRDDDVVCWTALISGYVQHDLFIEALQLFRKMQYRGIQLDNIGLASAVSACAGMHALDQGREIHAQSWVRGYSFDISIRNSLVSLYSRCGRVQEAYSAFENINTEDTISWNALLSGFSQSGICEEALRVFSKMSKSGVEVSLYTFCSAASAAANMTNMILGKQIHGLVMRNGYDYEIEISNPDAMIWRTLLSACTVHRNVEIGEFAAQKLQEIEPGDSAAYVLQSNMYAVTGKWNQRNQPRQLMKERGVKKEPGQSWIEVKGLVHAFFAGDTMHPLADSIYEAVADMNSRAEEIGYVEQSIRYTLLYIDNRHYVL</sequence>
<dbReference type="PANTHER" id="PTHR47926">
    <property type="entry name" value="PENTATRICOPEPTIDE REPEAT-CONTAINING PROTEIN"/>
    <property type="match status" value="1"/>
</dbReference>
<organism evidence="3 4">
    <name type="scientific">Trapa natans</name>
    <name type="common">Water chestnut</name>
    <dbReference type="NCBI Taxonomy" id="22666"/>
    <lineage>
        <taxon>Eukaryota</taxon>
        <taxon>Viridiplantae</taxon>
        <taxon>Streptophyta</taxon>
        <taxon>Embryophyta</taxon>
        <taxon>Tracheophyta</taxon>
        <taxon>Spermatophyta</taxon>
        <taxon>Magnoliopsida</taxon>
        <taxon>eudicotyledons</taxon>
        <taxon>Gunneridae</taxon>
        <taxon>Pentapetalae</taxon>
        <taxon>rosids</taxon>
        <taxon>malvids</taxon>
        <taxon>Myrtales</taxon>
        <taxon>Lythraceae</taxon>
        <taxon>Trapa</taxon>
    </lineage>
</organism>
<dbReference type="AlphaFoldDB" id="A0AAN7M4D6"/>
<dbReference type="Pfam" id="PF13041">
    <property type="entry name" value="PPR_2"/>
    <property type="match status" value="3"/>
</dbReference>
<evidence type="ECO:0008006" key="5">
    <source>
        <dbReference type="Google" id="ProtNLM"/>
    </source>
</evidence>
<dbReference type="GO" id="GO:0009451">
    <property type="term" value="P:RNA modification"/>
    <property type="evidence" value="ECO:0007669"/>
    <property type="project" value="InterPro"/>
</dbReference>
<gene>
    <name evidence="3" type="ORF">SAY86_016854</name>
</gene>
<feature type="repeat" description="PPR" evidence="2">
    <location>
        <begin position="208"/>
        <end position="242"/>
    </location>
</feature>
<evidence type="ECO:0000313" key="4">
    <source>
        <dbReference type="Proteomes" id="UP001346149"/>
    </source>
</evidence>
<dbReference type="Gene3D" id="1.25.40.10">
    <property type="entry name" value="Tetratricopeptide repeat domain"/>
    <property type="match status" value="4"/>
</dbReference>
<dbReference type="Proteomes" id="UP001346149">
    <property type="component" value="Unassembled WGS sequence"/>
</dbReference>
<dbReference type="EMBL" id="JAXQNO010000010">
    <property type="protein sequence ID" value="KAK4789550.1"/>
    <property type="molecule type" value="Genomic_DNA"/>
</dbReference>
<keyword evidence="1" id="KW-0677">Repeat</keyword>
<feature type="repeat" description="PPR" evidence="2">
    <location>
        <begin position="106"/>
        <end position="140"/>
    </location>
</feature>
<dbReference type="NCBIfam" id="TIGR00756">
    <property type="entry name" value="PPR"/>
    <property type="match status" value="5"/>
</dbReference>
<feature type="repeat" description="PPR" evidence="2">
    <location>
        <begin position="410"/>
        <end position="444"/>
    </location>
</feature>
<dbReference type="PROSITE" id="PS51375">
    <property type="entry name" value="PPR"/>
    <property type="match status" value="5"/>
</dbReference>
<proteinExistence type="predicted"/>
<dbReference type="InterPro" id="IPR002885">
    <property type="entry name" value="PPR_rpt"/>
</dbReference>